<feature type="transmembrane region" description="Helical" evidence="1">
    <location>
        <begin position="473"/>
        <end position="494"/>
    </location>
</feature>
<name>A0A9D1HW52_9BACT</name>
<dbReference type="GO" id="GO:1902604">
    <property type="term" value="P:p-aminobenzoyl-glutamate transmembrane transport"/>
    <property type="evidence" value="ECO:0007669"/>
    <property type="project" value="InterPro"/>
</dbReference>
<accession>A0A9D1HW52</accession>
<feature type="transmembrane region" description="Helical" evidence="1">
    <location>
        <begin position="338"/>
        <end position="357"/>
    </location>
</feature>
<gene>
    <name evidence="2" type="ORF">IAD49_06040</name>
</gene>
<feature type="transmembrane region" description="Helical" evidence="1">
    <location>
        <begin position="247"/>
        <end position="267"/>
    </location>
</feature>
<keyword evidence="1" id="KW-0812">Transmembrane</keyword>
<keyword evidence="1" id="KW-1133">Transmembrane helix</keyword>
<organism evidence="2 3">
    <name type="scientific">Candidatus Fimihabitans intestinipullorum</name>
    <dbReference type="NCBI Taxonomy" id="2840820"/>
    <lineage>
        <taxon>Bacteria</taxon>
        <taxon>Bacillati</taxon>
        <taxon>Mycoplasmatota</taxon>
        <taxon>Mycoplasmatota incertae sedis</taxon>
        <taxon>Candidatus Fimihabitans</taxon>
    </lineage>
</organism>
<feature type="transmembrane region" description="Helical" evidence="1">
    <location>
        <begin position="434"/>
        <end position="453"/>
    </location>
</feature>
<evidence type="ECO:0000256" key="1">
    <source>
        <dbReference type="SAM" id="Phobius"/>
    </source>
</evidence>
<sequence length="506" mass="56061">MKKKAKKEKRKFSPILTITFITLVIMIMSLIFSILGIEGQKTVLVNGNLETSLVTVKNIFTKDGLNFLIGDAVLNFTLFEPLVILIISLIGISIGEASGLFKAIFSPLKKLNLTTMTFLTLLISLISGILGELAYVIVLPLMGVIYKYANKNSMLGICTAFLGITVGYGTNFIYDYDTYLLGTLTQASATADVDKNFVYHLLSTEFIMIASTLLICVLGTLIINRFLAPKFKKKVVAKDDLEISKKALRVSAVVFVLCVLLIVYMIIPGLPGSGLLLDRSKDEYVAQLLGTTSPFRNGIIYLLTIITMICSYIYGRISKNFKDNYSYGLGLSKGFSDLGYLFVLMFFTSQMVAILSWTNLGEVVATRLISFMSSLEISGIPLILSMFIVIILIGIFIPSTVAKWELAAPTLIPLFMRSNITPNFTQFLFQAADGIGKCITPLFIYFIVAIGIVEKYNEDETHKVTIFGTLRKFMPSVLLFMCLWILILIGWYVIGLPMGPSTYPTL</sequence>
<protein>
    <submittedName>
        <fullName evidence="2">AbgT family transporter</fullName>
    </submittedName>
</protein>
<keyword evidence="1" id="KW-0472">Membrane</keyword>
<feature type="transmembrane region" description="Helical" evidence="1">
    <location>
        <begin position="72"/>
        <end position="95"/>
    </location>
</feature>
<dbReference type="PANTHER" id="PTHR30282">
    <property type="entry name" value="P-AMINOBENZOYL GLUTAMATE TRANSPORTER"/>
    <property type="match status" value="1"/>
</dbReference>
<dbReference type="AlphaFoldDB" id="A0A9D1HW52"/>
<proteinExistence type="predicted"/>
<feature type="transmembrane region" description="Helical" evidence="1">
    <location>
        <begin position="154"/>
        <end position="174"/>
    </location>
</feature>
<feature type="transmembrane region" description="Helical" evidence="1">
    <location>
        <begin position="12"/>
        <end position="37"/>
    </location>
</feature>
<comment type="caution">
    <text evidence="2">The sequence shown here is derived from an EMBL/GenBank/DDBJ whole genome shotgun (WGS) entry which is preliminary data.</text>
</comment>
<dbReference type="Proteomes" id="UP000824087">
    <property type="component" value="Unassembled WGS sequence"/>
</dbReference>
<evidence type="ECO:0000313" key="2">
    <source>
        <dbReference type="EMBL" id="HIU23127.1"/>
    </source>
</evidence>
<dbReference type="EMBL" id="DVML01000034">
    <property type="protein sequence ID" value="HIU23127.1"/>
    <property type="molecule type" value="Genomic_DNA"/>
</dbReference>
<feature type="transmembrane region" description="Helical" evidence="1">
    <location>
        <begin position="115"/>
        <end position="142"/>
    </location>
</feature>
<feature type="transmembrane region" description="Helical" evidence="1">
    <location>
        <begin position="206"/>
        <end position="227"/>
    </location>
</feature>
<feature type="transmembrane region" description="Helical" evidence="1">
    <location>
        <begin position="377"/>
        <end position="397"/>
    </location>
</feature>
<reference evidence="2" key="2">
    <citation type="journal article" date="2021" name="PeerJ">
        <title>Extensive microbial diversity within the chicken gut microbiome revealed by metagenomics and culture.</title>
        <authorList>
            <person name="Gilroy R."/>
            <person name="Ravi A."/>
            <person name="Getino M."/>
            <person name="Pursley I."/>
            <person name="Horton D.L."/>
            <person name="Alikhan N.F."/>
            <person name="Baker D."/>
            <person name="Gharbi K."/>
            <person name="Hall N."/>
            <person name="Watson M."/>
            <person name="Adriaenssens E.M."/>
            <person name="Foster-Nyarko E."/>
            <person name="Jarju S."/>
            <person name="Secka A."/>
            <person name="Antonio M."/>
            <person name="Oren A."/>
            <person name="Chaudhuri R.R."/>
            <person name="La Ragione R."/>
            <person name="Hildebrand F."/>
            <person name="Pallen M.J."/>
        </authorList>
    </citation>
    <scope>NUCLEOTIDE SEQUENCE</scope>
    <source>
        <strain evidence="2">CHK197-8231</strain>
    </source>
</reference>
<reference evidence="2" key="1">
    <citation type="submission" date="2020-10" db="EMBL/GenBank/DDBJ databases">
        <authorList>
            <person name="Gilroy R."/>
        </authorList>
    </citation>
    <scope>NUCLEOTIDE SEQUENCE</scope>
    <source>
        <strain evidence="2">CHK197-8231</strain>
    </source>
</reference>
<dbReference type="Pfam" id="PF03806">
    <property type="entry name" value="ABG_transport"/>
    <property type="match status" value="1"/>
</dbReference>
<feature type="transmembrane region" description="Helical" evidence="1">
    <location>
        <begin position="298"/>
        <end position="317"/>
    </location>
</feature>
<evidence type="ECO:0000313" key="3">
    <source>
        <dbReference type="Proteomes" id="UP000824087"/>
    </source>
</evidence>
<dbReference type="GO" id="GO:0015558">
    <property type="term" value="F:secondary active p-aminobenzoyl-glutamate transmembrane transporter activity"/>
    <property type="evidence" value="ECO:0007669"/>
    <property type="project" value="InterPro"/>
</dbReference>
<dbReference type="InterPro" id="IPR004697">
    <property type="entry name" value="AbgT"/>
</dbReference>
<dbReference type="PANTHER" id="PTHR30282:SF0">
    <property type="entry name" value="P-AMINOBENZOYL-GLUTAMATE TRANSPORT PROTEIN"/>
    <property type="match status" value="1"/>
</dbReference>